<comment type="caution">
    <text evidence="2">The sequence shown here is derived from an EMBL/GenBank/DDBJ whole genome shotgun (WGS) entry which is preliminary data.</text>
</comment>
<dbReference type="PROSITE" id="PS50943">
    <property type="entry name" value="HTH_CROC1"/>
    <property type="match status" value="1"/>
</dbReference>
<dbReference type="GO" id="GO:0003677">
    <property type="term" value="F:DNA binding"/>
    <property type="evidence" value="ECO:0007669"/>
    <property type="project" value="InterPro"/>
</dbReference>
<evidence type="ECO:0000259" key="1">
    <source>
        <dbReference type="PROSITE" id="PS50943"/>
    </source>
</evidence>
<dbReference type="CDD" id="cd00093">
    <property type="entry name" value="HTH_XRE"/>
    <property type="match status" value="1"/>
</dbReference>
<feature type="domain" description="HTH cro/C1-type" evidence="1">
    <location>
        <begin position="19"/>
        <end position="73"/>
    </location>
</feature>
<dbReference type="Pfam" id="PF13560">
    <property type="entry name" value="HTH_31"/>
    <property type="match status" value="1"/>
</dbReference>
<accession>A0A512II63</accession>
<reference evidence="2 3" key="1">
    <citation type="submission" date="2019-07" db="EMBL/GenBank/DDBJ databases">
        <title>Whole genome shotgun sequence of Kocuria turfanensis NBRC 107627.</title>
        <authorList>
            <person name="Hosoyama A."/>
            <person name="Uohara A."/>
            <person name="Ohji S."/>
            <person name="Ichikawa N."/>
        </authorList>
    </citation>
    <scope>NUCLEOTIDE SEQUENCE [LARGE SCALE GENOMIC DNA]</scope>
    <source>
        <strain evidence="2 3">NBRC 107627</strain>
    </source>
</reference>
<dbReference type="Proteomes" id="UP000321103">
    <property type="component" value="Unassembled WGS sequence"/>
</dbReference>
<organism evidence="2 3">
    <name type="scientific">Kocuria turfanensis</name>
    <dbReference type="NCBI Taxonomy" id="388357"/>
    <lineage>
        <taxon>Bacteria</taxon>
        <taxon>Bacillati</taxon>
        <taxon>Actinomycetota</taxon>
        <taxon>Actinomycetes</taxon>
        <taxon>Micrococcales</taxon>
        <taxon>Micrococcaceae</taxon>
        <taxon>Kocuria</taxon>
    </lineage>
</organism>
<gene>
    <name evidence="2" type="ORF">KTU01_35290</name>
</gene>
<dbReference type="SUPFAM" id="SSF47413">
    <property type="entry name" value="lambda repressor-like DNA-binding domains"/>
    <property type="match status" value="1"/>
</dbReference>
<dbReference type="SMART" id="SM00530">
    <property type="entry name" value="HTH_XRE"/>
    <property type="match status" value="1"/>
</dbReference>
<keyword evidence="3" id="KW-1185">Reference proteome</keyword>
<protein>
    <submittedName>
        <fullName evidence="2">Transcriptional regulator</fullName>
    </submittedName>
</protein>
<dbReference type="EMBL" id="BJZS01000125">
    <property type="protein sequence ID" value="GEO97406.1"/>
    <property type="molecule type" value="Genomic_DNA"/>
</dbReference>
<sequence length="83" mass="9579">MPVDKSISSQRHRQLARLLRELRIRTGMSQAEVAELIDEDQSFVSRYEGGLRRLDLVELEQVAFALGVPLRQIVELFEEIETP</sequence>
<dbReference type="AlphaFoldDB" id="A0A512II63"/>
<dbReference type="InterPro" id="IPR010982">
    <property type="entry name" value="Lambda_DNA-bd_dom_sf"/>
</dbReference>
<evidence type="ECO:0000313" key="3">
    <source>
        <dbReference type="Proteomes" id="UP000321103"/>
    </source>
</evidence>
<proteinExistence type="predicted"/>
<evidence type="ECO:0000313" key="2">
    <source>
        <dbReference type="EMBL" id="GEO97406.1"/>
    </source>
</evidence>
<dbReference type="InterPro" id="IPR001387">
    <property type="entry name" value="Cro/C1-type_HTH"/>
</dbReference>
<name>A0A512II63_9MICC</name>
<dbReference type="Gene3D" id="1.10.260.40">
    <property type="entry name" value="lambda repressor-like DNA-binding domains"/>
    <property type="match status" value="1"/>
</dbReference>